<dbReference type="SUPFAM" id="SSF52540">
    <property type="entry name" value="P-loop containing nucleoside triphosphate hydrolases"/>
    <property type="match status" value="1"/>
</dbReference>
<dbReference type="InterPro" id="IPR017871">
    <property type="entry name" value="ABC_transporter-like_CS"/>
</dbReference>
<dbReference type="Gene3D" id="3.40.50.300">
    <property type="entry name" value="P-loop containing nucleotide triphosphate hydrolases"/>
    <property type="match status" value="1"/>
</dbReference>
<dbReference type="InterPro" id="IPR003439">
    <property type="entry name" value="ABC_transporter-like_ATP-bd"/>
</dbReference>
<keyword evidence="5" id="KW-1185">Reference proteome</keyword>
<keyword evidence="2 4" id="KW-0067">ATP-binding</keyword>
<dbReference type="InterPro" id="IPR027417">
    <property type="entry name" value="P-loop_NTPase"/>
</dbReference>
<keyword evidence="1" id="KW-0547">Nucleotide-binding</keyword>
<organism evidence="4 5">
    <name type="scientific">Enterococcus canis</name>
    <dbReference type="NCBI Taxonomy" id="214095"/>
    <lineage>
        <taxon>Bacteria</taxon>
        <taxon>Bacillati</taxon>
        <taxon>Bacillota</taxon>
        <taxon>Bacilli</taxon>
        <taxon>Lactobacillales</taxon>
        <taxon>Enterococcaceae</taxon>
        <taxon>Enterococcus</taxon>
    </lineage>
</organism>
<evidence type="ECO:0000256" key="1">
    <source>
        <dbReference type="ARBA" id="ARBA00022741"/>
    </source>
</evidence>
<gene>
    <name evidence="4" type="ORF">RU97_GL002456</name>
</gene>
<dbReference type="Pfam" id="PF00005">
    <property type="entry name" value="ABC_tran"/>
    <property type="match status" value="1"/>
</dbReference>
<reference evidence="4 5" key="1">
    <citation type="submission" date="2014-12" db="EMBL/GenBank/DDBJ databases">
        <title>Draft genome sequences of 29 type strains of Enterococci.</title>
        <authorList>
            <person name="Zhong Z."/>
            <person name="Sun Z."/>
            <person name="Liu W."/>
            <person name="Zhang W."/>
            <person name="Zhang H."/>
        </authorList>
    </citation>
    <scope>NUCLEOTIDE SEQUENCE [LARGE SCALE GENOMIC DNA]</scope>
    <source>
        <strain evidence="4 5">DSM 17029</strain>
    </source>
</reference>
<dbReference type="SMART" id="SM00382">
    <property type="entry name" value="AAA"/>
    <property type="match status" value="1"/>
</dbReference>
<dbReference type="PROSITE" id="PS00211">
    <property type="entry name" value="ABC_TRANSPORTER_1"/>
    <property type="match status" value="1"/>
</dbReference>
<name>A0A1L8RD27_9ENTE</name>
<dbReference type="PANTHER" id="PTHR43514">
    <property type="entry name" value="ABC TRANSPORTER I FAMILY MEMBER 10"/>
    <property type="match status" value="1"/>
</dbReference>
<evidence type="ECO:0000256" key="2">
    <source>
        <dbReference type="ARBA" id="ARBA00022840"/>
    </source>
</evidence>
<dbReference type="GO" id="GO:0016887">
    <property type="term" value="F:ATP hydrolysis activity"/>
    <property type="evidence" value="ECO:0007669"/>
    <property type="project" value="InterPro"/>
</dbReference>
<dbReference type="InterPro" id="IPR003593">
    <property type="entry name" value="AAA+_ATPase"/>
</dbReference>
<evidence type="ECO:0000313" key="4">
    <source>
        <dbReference type="EMBL" id="OJG17666.1"/>
    </source>
</evidence>
<sequence>MPLCPTDLQFAHHFTAPVTGLSGPSGVGKTTILRTIAGLITPPKARVTFHEEVWTDTTTKQHVPTNQRDLAYVMQEVALFPNLNVTENILFSQKTQRKKNQAPPSNYFNFLVERLGLEKLLTQPIQRLSGGQKQRVGLARALYSQPRLLLLDEPFNGLDEGTRAQAMTLTKELLNETQIPAIIVSHHQVELATLAQEIIQLTP</sequence>
<dbReference type="InterPro" id="IPR050334">
    <property type="entry name" value="Molybdenum_import_ModC"/>
</dbReference>
<dbReference type="AlphaFoldDB" id="A0A1L8RD27"/>
<dbReference type="PROSITE" id="PS50893">
    <property type="entry name" value="ABC_TRANSPORTER_2"/>
    <property type="match status" value="1"/>
</dbReference>
<evidence type="ECO:0000313" key="5">
    <source>
        <dbReference type="Proteomes" id="UP000181884"/>
    </source>
</evidence>
<feature type="domain" description="ABC transporter" evidence="3">
    <location>
        <begin position="3"/>
        <end position="203"/>
    </location>
</feature>
<dbReference type="PANTHER" id="PTHR43514:SF4">
    <property type="entry name" value="ABC TRANSPORTER I FAMILY MEMBER 10"/>
    <property type="match status" value="1"/>
</dbReference>
<dbReference type="EMBL" id="JXKH01000007">
    <property type="protein sequence ID" value="OJG17666.1"/>
    <property type="molecule type" value="Genomic_DNA"/>
</dbReference>
<evidence type="ECO:0000259" key="3">
    <source>
        <dbReference type="PROSITE" id="PS50893"/>
    </source>
</evidence>
<dbReference type="Proteomes" id="UP000181884">
    <property type="component" value="Unassembled WGS sequence"/>
</dbReference>
<proteinExistence type="predicted"/>
<comment type="caution">
    <text evidence="4">The sequence shown here is derived from an EMBL/GenBank/DDBJ whole genome shotgun (WGS) entry which is preliminary data.</text>
</comment>
<dbReference type="GO" id="GO:0005524">
    <property type="term" value="F:ATP binding"/>
    <property type="evidence" value="ECO:0007669"/>
    <property type="project" value="UniProtKB-KW"/>
</dbReference>
<accession>A0A1L8RD27</accession>
<dbReference type="STRING" id="214095.RU97_GL002456"/>
<protein>
    <submittedName>
        <fullName evidence="4">ABC transporter ATP-binding protein</fullName>
    </submittedName>
</protein>